<sequence length="219" mass="23852">MEPPTSDLADALLPLFPDFGPEGRFLVLPLFVLLGRGYPVGTAELAREAGRDEAAARRHLAGWRGLRRDGNGSIIGFGGLDLFPTRHHLRVGERDLFAWSAWDTLILPAILGEEASVASRCRTTDDDILLRVAPEGVLDCEPEDVRLGLRVPGRKAPGESPPGVEAGFLAGREAAAEWRAAYPDAHIFSLEEGFRLGLEVWTRLLGADLFPRQRGELGP</sequence>
<dbReference type="PRINTS" id="PR01699">
    <property type="entry name" value="ORGNOHGLYASE"/>
</dbReference>
<evidence type="ECO:0000313" key="2">
    <source>
        <dbReference type="Proteomes" id="UP000183104"/>
    </source>
</evidence>
<dbReference type="SUPFAM" id="SSF160387">
    <property type="entry name" value="NosL/MerB-like"/>
    <property type="match status" value="1"/>
</dbReference>
<dbReference type="OrthoDB" id="7185309at2"/>
<protein>
    <submittedName>
        <fullName evidence="1">Alkylmercury lyase</fullName>
    </submittedName>
</protein>
<keyword evidence="2" id="KW-1185">Reference proteome</keyword>
<dbReference type="AlphaFoldDB" id="A0A1G5E6S9"/>
<dbReference type="Pfam" id="PF03243">
    <property type="entry name" value="MerB"/>
    <property type="match status" value="1"/>
</dbReference>
<dbReference type="InterPro" id="IPR036390">
    <property type="entry name" value="WH_DNA-bd_sf"/>
</dbReference>
<proteinExistence type="predicted"/>
<dbReference type="GO" id="GO:0018836">
    <property type="term" value="F:alkylmercury lyase activity"/>
    <property type="evidence" value="ECO:0007669"/>
    <property type="project" value="InterPro"/>
</dbReference>
<organism evidence="1 2">
    <name type="scientific">Thiohalorhabdus denitrificans</name>
    <dbReference type="NCBI Taxonomy" id="381306"/>
    <lineage>
        <taxon>Bacteria</taxon>
        <taxon>Pseudomonadati</taxon>
        <taxon>Pseudomonadota</taxon>
        <taxon>Gammaproteobacteria</taxon>
        <taxon>Thiohalorhabdales</taxon>
        <taxon>Thiohalorhabdaceae</taxon>
        <taxon>Thiohalorhabdus</taxon>
    </lineage>
</organism>
<dbReference type="InterPro" id="IPR053717">
    <property type="entry name" value="MerB_lyase_sf"/>
</dbReference>
<dbReference type="SUPFAM" id="SSF46785">
    <property type="entry name" value="Winged helix' DNA-binding domain"/>
    <property type="match status" value="1"/>
</dbReference>
<dbReference type="InterPro" id="IPR004927">
    <property type="entry name" value="MerB"/>
</dbReference>
<keyword evidence="1" id="KW-0456">Lyase</keyword>
<dbReference type="RefSeq" id="WP_054964871.1">
    <property type="nucleotide sequence ID" value="NZ_FMUN01000004.1"/>
</dbReference>
<accession>A0A1G5E6S9</accession>
<evidence type="ECO:0000313" key="1">
    <source>
        <dbReference type="EMBL" id="SCY22410.1"/>
    </source>
</evidence>
<reference evidence="2" key="1">
    <citation type="submission" date="2016-10" db="EMBL/GenBank/DDBJ databases">
        <authorList>
            <person name="Varghese N."/>
        </authorList>
    </citation>
    <scope>NUCLEOTIDE SEQUENCE [LARGE SCALE GENOMIC DNA]</scope>
    <source>
        <strain evidence="2">HL 19</strain>
    </source>
</reference>
<dbReference type="Gene3D" id="3.30.450.410">
    <property type="match status" value="1"/>
</dbReference>
<dbReference type="EMBL" id="FMUN01000004">
    <property type="protein sequence ID" value="SCY22410.1"/>
    <property type="molecule type" value="Genomic_DNA"/>
</dbReference>
<gene>
    <name evidence="1" type="ORF">SAMN05661077_1503</name>
</gene>
<dbReference type="Proteomes" id="UP000183104">
    <property type="component" value="Unassembled WGS sequence"/>
</dbReference>
<name>A0A1G5E6S9_9GAMM</name>